<keyword evidence="2" id="KW-1185">Reference proteome</keyword>
<dbReference type="EMBL" id="AZDJ01000022">
    <property type="protein sequence ID" value="KRK72552.1"/>
    <property type="molecule type" value="Genomic_DNA"/>
</dbReference>
<reference evidence="1 2" key="1">
    <citation type="journal article" date="2015" name="Genome Announc.">
        <title>Expanding the biotechnology potential of lactobacilli through comparative genomics of 213 strains and associated genera.</title>
        <authorList>
            <person name="Sun Z."/>
            <person name="Harris H.M."/>
            <person name="McCann A."/>
            <person name="Guo C."/>
            <person name="Argimon S."/>
            <person name="Zhang W."/>
            <person name="Yang X."/>
            <person name="Jeffery I.B."/>
            <person name="Cooney J.C."/>
            <person name="Kagawa T.F."/>
            <person name="Liu W."/>
            <person name="Song Y."/>
            <person name="Salvetti E."/>
            <person name="Wrobel A."/>
            <person name="Rasinkangas P."/>
            <person name="Parkhill J."/>
            <person name="Rea M.C."/>
            <person name="O'Sullivan O."/>
            <person name="Ritari J."/>
            <person name="Douillard F.P."/>
            <person name="Paul Ross R."/>
            <person name="Yang R."/>
            <person name="Briner A.E."/>
            <person name="Felis G.E."/>
            <person name="de Vos W.M."/>
            <person name="Barrangou R."/>
            <person name="Klaenhammer T.R."/>
            <person name="Caufield P.W."/>
            <person name="Cui Y."/>
            <person name="Zhang H."/>
            <person name="O'Toole P.W."/>
        </authorList>
    </citation>
    <scope>NUCLEOTIDE SEQUENCE [LARGE SCALE GENOMIC DNA]</scope>
    <source>
        <strain evidence="1 2">JCM 17158</strain>
    </source>
</reference>
<dbReference type="STRING" id="1291734.FD02_GL001525"/>
<gene>
    <name evidence="1" type="ORF">FD02_GL001525</name>
</gene>
<sequence>MLLNARMPQATIEAKLRGLNLPVADNYLFLEPWATPAANASDLLLGPWFWASNTNYLLLVTPSELLIWSLVARTVTGQPAHYARARLHNVALLPPVAGCNAHRWHLQFTYLGAEQHYGIPTRWHGRFAYLQTNFDTIAELLVPFH</sequence>
<name>A0A0R1JMX0_9LACO</name>
<dbReference type="Proteomes" id="UP000051804">
    <property type="component" value="Unassembled WGS sequence"/>
</dbReference>
<protein>
    <submittedName>
        <fullName evidence="1">Uncharacterized protein</fullName>
    </submittedName>
</protein>
<evidence type="ECO:0000313" key="1">
    <source>
        <dbReference type="EMBL" id="KRK72552.1"/>
    </source>
</evidence>
<comment type="caution">
    <text evidence="1">The sequence shown here is derived from an EMBL/GenBank/DDBJ whole genome shotgun (WGS) entry which is preliminary data.</text>
</comment>
<evidence type="ECO:0000313" key="2">
    <source>
        <dbReference type="Proteomes" id="UP000051804"/>
    </source>
</evidence>
<organism evidence="1 2">
    <name type="scientific">Lacticaseibacillus nasuensis JCM 17158</name>
    <dbReference type="NCBI Taxonomy" id="1291734"/>
    <lineage>
        <taxon>Bacteria</taxon>
        <taxon>Bacillati</taxon>
        <taxon>Bacillota</taxon>
        <taxon>Bacilli</taxon>
        <taxon>Lactobacillales</taxon>
        <taxon>Lactobacillaceae</taxon>
        <taxon>Lacticaseibacillus</taxon>
    </lineage>
</organism>
<accession>A0A0R1JMX0</accession>
<dbReference type="RefSeq" id="WP_054722177.1">
    <property type="nucleotide sequence ID" value="NZ_AZDJ01000022.1"/>
</dbReference>
<proteinExistence type="predicted"/>
<dbReference type="AlphaFoldDB" id="A0A0R1JMX0"/>
<dbReference type="PATRIC" id="fig|1291734.4.peg.1568"/>